<evidence type="ECO:0000259" key="2">
    <source>
        <dbReference type="Pfam" id="PF01575"/>
    </source>
</evidence>
<dbReference type="InterPro" id="IPR054357">
    <property type="entry name" value="MFE-2_N"/>
</dbReference>
<evidence type="ECO:0000313" key="4">
    <source>
        <dbReference type="EMBL" id="MFC6035612.1"/>
    </source>
</evidence>
<dbReference type="Pfam" id="PF22622">
    <property type="entry name" value="MFE-2_hydrat-2_N"/>
    <property type="match status" value="1"/>
</dbReference>
<dbReference type="EMBL" id="JBHPON010000001">
    <property type="protein sequence ID" value="MFC6035612.1"/>
    <property type="molecule type" value="Genomic_DNA"/>
</dbReference>
<dbReference type="InterPro" id="IPR029069">
    <property type="entry name" value="HotDog_dom_sf"/>
</dbReference>
<sequence length="285" mass="31449">MIPYEQMMALEPRETVQTYDACDTILYALGVGAGLRPIHESLPFVYEEGLQALPTMAAALAWPGFWLKEPQYDVDWKRVLHGEHSIEIIEPLPSAGEVVGRLAIEEVYDKGPGKGALLHSRRDIVDRASGRLLAIERRTSFLRGDGGCGGSVRKPPSPHLLPEERPCDTSDDMTTAIDQALIYRLSGDFNPLHADPIVAESAGFERPILHGLSTYGAAGLSLLLKLCGGDASRFKRLDVRFTAPVYPGETIHTEIWKEGDGKASFRSKAKERDAVVLNNGYFEYR</sequence>
<name>A0ABW1KY77_9PROT</name>
<protein>
    <submittedName>
        <fullName evidence="4">MaoC/PaaZ C-terminal domain-containing protein</fullName>
    </submittedName>
</protein>
<evidence type="ECO:0000256" key="1">
    <source>
        <dbReference type="SAM" id="MobiDB-lite"/>
    </source>
</evidence>
<dbReference type="InterPro" id="IPR002539">
    <property type="entry name" value="MaoC-like_dom"/>
</dbReference>
<dbReference type="RefSeq" id="WP_379878968.1">
    <property type="nucleotide sequence ID" value="NZ_JBHPON010000001.1"/>
</dbReference>
<dbReference type="Pfam" id="PF01575">
    <property type="entry name" value="MaoC_dehydratas"/>
    <property type="match status" value="1"/>
</dbReference>
<accession>A0ABW1KY77</accession>
<gene>
    <name evidence="4" type="ORF">ACFMB1_08670</name>
</gene>
<reference evidence="4 5" key="1">
    <citation type="submission" date="2024-09" db="EMBL/GenBank/DDBJ databases">
        <authorList>
            <person name="Zhang Z.-H."/>
        </authorList>
    </citation>
    <scope>NUCLEOTIDE SEQUENCE [LARGE SCALE GENOMIC DNA]</scope>
    <source>
        <strain evidence="4 5">HHTR114</strain>
    </source>
</reference>
<dbReference type="CDD" id="cd03448">
    <property type="entry name" value="HDE_HSD"/>
    <property type="match status" value="1"/>
</dbReference>
<feature type="region of interest" description="Disordered" evidence="1">
    <location>
        <begin position="146"/>
        <end position="168"/>
    </location>
</feature>
<organism evidence="4 5">
    <name type="scientific">Hyphococcus aureus</name>
    <dbReference type="NCBI Taxonomy" id="2666033"/>
    <lineage>
        <taxon>Bacteria</taxon>
        <taxon>Pseudomonadati</taxon>
        <taxon>Pseudomonadota</taxon>
        <taxon>Alphaproteobacteria</taxon>
        <taxon>Parvularculales</taxon>
        <taxon>Parvularculaceae</taxon>
        <taxon>Hyphococcus</taxon>
    </lineage>
</organism>
<dbReference type="Proteomes" id="UP001596116">
    <property type="component" value="Unassembled WGS sequence"/>
</dbReference>
<comment type="caution">
    <text evidence="4">The sequence shown here is derived from an EMBL/GenBank/DDBJ whole genome shotgun (WGS) entry which is preliminary data.</text>
</comment>
<dbReference type="PANTHER" id="PTHR13078">
    <property type="entry name" value="PEROXISOMAL MULTIFUNCTIONAL ENZYME TYPE 2-RELATED"/>
    <property type="match status" value="1"/>
</dbReference>
<evidence type="ECO:0000313" key="5">
    <source>
        <dbReference type="Proteomes" id="UP001596116"/>
    </source>
</evidence>
<dbReference type="Gene3D" id="3.10.129.10">
    <property type="entry name" value="Hotdog Thioesterase"/>
    <property type="match status" value="1"/>
</dbReference>
<dbReference type="PANTHER" id="PTHR13078:SF56">
    <property type="entry name" value="PEROXISOMAL MULTIFUNCTIONAL ENZYME TYPE 2"/>
    <property type="match status" value="1"/>
</dbReference>
<proteinExistence type="predicted"/>
<evidence type="ECO:0000259" key="3">
    <source>
        <dbReference type="Pfam" id="PF22622"/>
    </source>
</evidence>
<dbReference type="SUPFAM" id="SSF54637">
    <property type="entry name" value="Thioesterase/thiol ester dehydrase-isomerase"/>
    <property type="match status" value="2"/>
</dbReference>
<feature type="domain" description="MaoC-like" evidence="2">
    <location>
        <begin position="164"/>
        <end position="274"/>
    </location>
</feature>
<keyword evidence="5" id="KW-1185">Reference proteome</keyword>
<feature type="domain" description="Peroxisomal multifunctional enzyme type 2-like N-terminal" evidence="3">
    <location>
        <begin position="18"/>
        <end position="144"/>
    </location>
</feature>